<keyword evidence="1" id="KW-1133">Transmembrane helix</keyword>
<evidence type="ECO:0000313" key="2">
    <source>
        <dbReference type="RefSeq" id="XP_028151774.1"/>
    </source>
</evidence>
<proteinExistence type="predicted"/>
<gene>
    <name evidence="2" type="primary">LOC114345153</name>
</gene>
<keyword evidence="1" id="KW-0472">Membrane</keyword>
<dbReference type="AlphaFoldDB" id="A0A6P7GQA4"/>
<evidence type="ECO:0000256" key="1">
    <source>
        <dbReference type="SAM" id="Phobius"/>
    </source>
</evidence>
<sequence>MSIILVCRRVLNSCSRSNILNIVNGSKLHSNGSFLYKNNTSLISKRSFFNLFRKPTRDKLYVLDNVPDHFEIIHRNRMERYILVTRLGTWITASIVFVFIILKYGSPKNHMEFIGSRTDVQRSSQNEFEIYLAMFTGLIVTLQLLITKMPLRIYYSSPLKKYTMIVPSHLPFDNKRLSFTIGQLQKLPMTGILPWRDARYRIKYENDKKSLILIEDHFRKPADLWIMLGVQRDPNHEQE</sequence>
<feature type="transmembrane region" description="Helical" evidence="1">
    <location>
        <begin position="81"/>
        <end position="102"/>
    </location>
</feature>
<feature type="transmembrane region" description="Helical" evidence="1">
    <location>
        <begin position="130"/>
        <end position="151"/>
    </location>
</feature>
<name>A0A6P7GQA4_DIAVI</name>
<accession>A0A6P7GQA4</accession>
<organism evidence="2">
    <name type="scientific">Diabrotica virgifera virgifera</name>
    <name type="common">western corn rootworm</name>
    <dbReference type="NCBI Taxonomy" id="50390"/>
    <lineage>
        <taxon>Eukaryota</taxon>
        <taxon>Metazoa</taxon>
        <taxon>Ecdysozoa</taxon>
        <taxon>Arthropoda</taxon>
        <taxon>Hexapoda</taxon>
        <taxon>Insecta</taxon>
        <taxon>Pterygota</taxon>
        <taxon>Neoptera</taxon>
        <taxon>Endopterygota</taxon>
        <taxon>Coleoptera</taxon>
        <taxon>Polyphaga</taxon>
        <taxon>Cucujiformia</taxon>
        <taxon>Chrysomeloidea</taxon>
        <taxon>Chrysomelidae</taxon>
        <taxon>Galerucinae</taxon>
        <taxon>Diabroticina</taxon>
        <taxon>Diabroticites</taxon>
        <taxon>Diabrotica</taxon>
    </lineage>
</organism>
<dbReference type="InParanoid" id="A0A6P7GQA4"/>
<protein>
    <submittedName>
        <fullName evidence="2">Uncharacterized protein LOC114345153</fullName>
    </submittedName>
</protein>
<dbReference type="RefSeq" id="XP_028151774.1">
    <property type="nucleotide sequence ID" value="XM_028295973.1"/>
</dbReference>
<keyword evidence="1" id="KW-0812">Transmembrane</keyword>
<reference evidence="2" key="1">
    <citation type="submission" date="2025-08" db="UniProtKB">
        <authorList>
            <consortium name="RefSeq"/>
        </authorList>
    </citation>
    <scope>IDENTIFICATION</scope>
    <source>
        <tissue evidence="2">Whole insect</tissue>
    </source>
</reference>